<dbReference type="EMBL" id="QAYG01000001">
    <property type="protein sequence ID" value="PTW63380.1"/>
    <property type="molecule type" value="Genomic_DNA"/>
</dbReference>
<dbReference type="CDD" id="cd02956">
    <property type="entry name" value="ybbN"/>
    <property type="match status" value="1"/>
</dbReference>
<dbReference type="Pfam" id="PF14561">
    <property type="entry name" value="TPR_20"/>
    <property type="match status" value="1"/>
</dbReference>
<dbReference type="InterPro" id="IPR013766">
    <property type="entry name" value="Thioredoxin_domain"/>
</dbReference>
<keyword evidence="10" id="KW-1185">Reference proteome</keyword>
<dbReference type="PROSITE" id="PS51352">
    <property type="entry name" value="THIOREDOXIN_2"/>
    <property type="match status" value="1"/>
</dbReference>
<dbReference type="Gene3D" id="3.40.30.10">
    <property type="entry name" value="Glutaredoxin"/>
    <property type="match status" value="1"/>
</dbReference>
<dbReference type="GO" id="GO:0045454">
    <property type="term" value="P:cell redox homeostasis"/>
    <property type="evidence" value="ECO:0007669"/>
    <property type="project" value="TreeGrafter"/>
</dbReference>
<dbReference type="FunFam" id="3.40.30.10:FF:000001">
    <property type="entry name" value="Thioredoxin"/>
    <property type="match status" value="1"/>
</dbReference>
<evidence type="ECO:0000256" key="1">
    <source>
        <dbReference type="ARBA" id="ARBA00008987"/>
    </source>
</evidence>
<dbReference type="PANTHER" id="PTHR45663:SF11">
    <property type="entry name" value="GEO12009P1"/>
    <property type="match status" value="1"/>
</dbReference>
<evidence type="ECO:0000313" key="9">
    <source>
        <dbReference type="EMBL" id="PTW63380.1"/>
    </source>
</evidence>
<evidence type="ECO:0000256" key="5">
    <source>
        <dbReference type="ARBA" id="ARBA00023284"/>
    </source>
</evidence>
<dbReference type="InterPro" id="IPR005746">
    <property type="entry name" value="Thioredoxin"/>
</dbReference>
<dbReference type="PANTHER" id="PTHR45663">
    <property type="entry name" value="GEO12009P1"/>
    <property type="match status" value="1"/>
</dbReference>
<comment type="similarity">
    <text evidence="1">Belongs to the thioredoxin family.</text>
</comment>
<dbReference type="GO" id="GO:0015035">
    <property type="term" value="F:protein-disulfide reductase activity"/>
    <property type="evidence" value="ECO:0007669"/>
    <property type="project" value="UniProtKB-UniRule"/>
</dbReference>
<dbReference type="SUPFAM" id="SSF52833">
    <property type="entry name" value="Thioredoxin-like"/>
    <property type="match status" value="1"/>
</dbReference>
<accession>A0A2T5VI05</accession>
<dbReference type="SUPFAM" id="SSF48452">
    <property type="entry name" value="TPR-like"/>
    <property type="match status" value="1"/>
</dbReference>
<keyword evidence="3" id="KW-0249">Electron transport</keyword>
<evidence type="ECO:0000256" key="7">
    <source>
        <dbReference type="SAM" id="MobiDB-lite"/>
    </source>
</evidence>
<dbReference type="InterPro" id="IPR036249">
    <property type="entry name" value="Thioredoxin-like_sf"/>
</dbReference>
<evidence type="ECO:0000259" key="8">
    <source>
        <dbReference type="PROSITE" id="PS51352"/>
    </source>
</evidence>
<keyword evidence="4" id="KW-1015">Disulfide bond</keyword>
<feature type="domain" description="Thioredoxin" evidence="8">
    <location>
        <begin position="59"/>
        <end position="168"/>
    </location>
</feature>
<dbReference type="GO" id="GO:0006950">
    <property type="term" value="P:response to stress"/>
    <property type="evidence" value="ECO:0007669"/>
    <property type="project" value="UniProtKB-ARBA"/>
</dbReference>
<dbReference type="Gene3D" id="1.25.40.10">
    <property type="entry name" value="Tetratricopeptide repeat domain"/>
    <property type="match status" value="2"/>
</dbReference>
<keyword evidence="2" id="KW-0813">Transport</keyword>
<evidence type="ECO:0000256" key="3">
    <source>
        <dbReference type="ARBA" id="ARBA00022982"/>
    </source>
</evidence>
<dbReference type="Proteomes" id="UP000244081">
    <property type="component" value="Unassembled WGS sequence"/>
</dbReference>
<dbReference type="Pfam" id="PF14559">
    <property type="entry name" value="TPR_19"/>
    <property type="match status" value="1"/>
</dbReference>
<dbReference type="InterPro" id="IPR011990">
    <property type="entry name" value="TPR-like_helical_dom_sf"/>
</dbReference>
<dbReference type="NCBIfam" id="TIGR01068">
    <property type="entry name" value="thioredoxin"/>
    <property type="match status" value="1"/>
</dbReference>
<evidence type="ECO:0000256" key="6">
    <source>
        <dbReference type="NCBIfam" id="TIGR01068"/>
    </source>
</evidence>
<keyword evidence="5" id="KW-0676">Redox-active center</keyword>
<sequence length="347" mass="36809">MYAGLPELRGAPYHRPQPALNNIPRGDRIGDLNDMSEPTFTFTDTAGAAMPGQAANGAADLIKDATTATFMTDVIEASQQVPVLVDFWAPWCGPCKQLTPALEKVVRKAGGAVRLVKMNIDENPEVPGQMGIQSVPTVVAFSGGRPVDAFAGAVPESQIQAFIEKLAGPVGPSETDMMLEQADAMLAAGDIGNAGQFYAGVLGREPENVVAIAGLAQCQIKAGDLDRARQVLETVPPEKAGDPAIVAARAAIDLAAQAEDAGDLTELQRAVAADPEDHQARLDLAVALSAHDKKSEAVDALIEIVRRDRSWNDEAARKQLLQFFEAWGFKDPASAYGRRKLSAVLFS</sequence>
<evidence type="ECO:0000313" key="10">
    <source>
        <dbReference type="Proteomes" id="UP000244081"/>
    </source>
</evidence>
<evidence type="ECO:0000256" key="4">
    <source>
        <dbReference type="ARBA" id="ARBA00023157"/>
    </source>
</evidence>
<dbReference type="PRINTS" id="PR00421">
    <property type="entry name" value="THIOREDOXIN"/>
</dbReference>
<feature type="region of interest" description="Disordered" evidence="7">
    <location>
        <begin position="1"/>
        <end position="26"/>
    </location>
</feature>
<gene>
    <name evidence="9" type="ORF">C8N35_1011432</name>
</gene>
<dbReference type="AlphaFoldDB" id="A0A2T5VI05"/>
<dbReference type="Pfam" id="PF00085">
    <property type="entry name" value="Thioredoxin"/>
    <property type="match status" value="1"/>
</dbReference>
<organism evidence="9 10">
    <name type="scientific">Breoghania corrubedonensis</name>
    <dbReference type="NCBI Taxonomy" id="665038"/>
    <lineage>
        <taxon>Bacteria</taxon>
        <taxon>Pseudomonadati</taxon>
        <taxon>Pseudomonadota</taxon>
        <taxon>Alphaproteobacteria</taxon>
        <taxon>Hyphomicrobiales</taxon>
        <taxon>Stappiaceae</taxon>
        <taxon>Breoghania</taxon>
    </lineage>
</organism>
<reference evidence="9 10" key="1">
    <citation type="submission" date="2018-04" db="EMBL/GenBank/DDBJ databases">
        <title>Genomic Encyclopedia of Archaeal and Bacterial Type Strains, Phase II (KMG-II): from individual species to whole genera.</title>
        <authorList>
            <person name="Goeker M."/>
        </authorList>
    </citation>
    <scope>NUCLEOTIDE SEQUENCE [LARGE SCALE GENOMIC DNA]</scope>
    <source>
        <strain evidence="9 10">DSM 23382</strain>
    </source>
</reference>
<dbReference type="GO" id="GO:0005829">
    <property type="term" value="C:cytosol"/>
    <property type="evidence" value="ECO:0007669"/>
    <property type="project" value="TreeGrafter"/>
</dbReference>
<evidence type="ECO:0000256" key="2">
    <source>
        <dbReference type="ARBA" id="ARBA00022448"/>
    </source>
</evidence>
<name>A0A2T5VI05_9HYPH</name>
<protein>
    <recommendedName>
        <fullName evidence="6">Thioredoxin</fullName>
    </recommendedName>
</protein>
<proteinExistence type="inferred from homology"/>
<comment type="caution">
    <text evidence="9">The sequence shown here is derived from an EMBL/GenBank/DDBJ whole genome shotgun (WGS) entry which is preliminary data.</text>
</comment>
<dbReference type="PROSITE" id="PS00194">
    <property type="entry name" value="THIOREDOXIN_1"/>
    <property type="match status" value="1"/>
</dbReference>
<dbReference type="InterPro" id="IPR017937">
    <property type="entry name" value="Thioredoxin_CS"/>
</dbReference>